<feature type="transmembrane region" description="Helical" evidence="1">
    <location>
        <begin position="93"/>
        <end position="111"/>
    </location>
</feature>
<dbReference type="EMBL" id="JAMQJZ010000031">
    <property type="protein sequence ID" value="MDC3422823.1"/>
    <property type="molecule type" value="Genomic_DNA"/>
</dbReference>
<evidence type="ECO:0000256" key="1">
    <source>
        <dbReference type="SAM" id="Phobius"/>
    </source>
</evidence>
<evidence type="ECO:0000313" key="2">
    <source>
        <dbReference type="EMBL" id="MDC3422823.1"/>
    </source>
</evidence>
<sequence length="112" mass="12403">MYCQSCGKEMENAKGLCSACTMKSNQHAEAIARERLDRPQLQTSPNASDSSQSVMFAVLGWLFFILSLLFLPVLFGMATFVMGLIVYQQRNQLHGVVLMALSVIVIIIGFLL</sequence>
<feature type="transmembrane region" description="Helical" evidence="1">
    <location>
        <begin position="58"/>
        <end position="86"/>
    </location>
</feature>
<keyword evidence="1" id="KW-1133">Transmembrane helix</keyword>
<name>A0A9X3WQF2_9BACI</name>
<accession>A0A9X3WQF2</accession>
<comment type="caution">
    <text evidence="2">The sequence shown here is derived from an EMBL/GenBank/DDBJ whole genome shotgun (WGS) entry which is preliminary data.</text>
</comment>
<keyword evidence="1" id="KW-0472">Membrane</keyword>
<dbReference type="Proteomes" id="UP001145072">
    <property type="component" value="Unassembled WGS sequence"/>
</dbReference>
<reference evidence="2" key="1">
    <citation type="submission" date="2022-06" db="EMBL/GenBank/DDBJ databases">
        <title>Aquibacillus sp. a new bacterium isolated from soil saline samples.</title>
        <authorList>
            <person name="Galisteo C."/>
            <person name="De La Haba R."/>
            <person name="Sanchez-Porro C."/>
            <person name="Ventosa A."/>
        </authorList>
    </citation>
    <scope>NUCLEOTIDE SEQUENCE</scope>
    <source>
        <strain evidence="2">JCM 12387</strain>
    </source>
</reference>
<organism evidence="2 3">
    <name type="scientific">Aquibacillus koreensis</name>
    <dbReference type="NCBI Taxonomy" id="279446"/>
    <lineage>
        <taxon>Bacteria</taxon>
        <taxon>Bacillati</taxon>
        <taxon>Bacillota</taxon>
        <taxon>Bacilli</taxon>
        <taxon>Bacillales</taxon>
        <taxon>Bacillaceae</taxon>
        <taxon>Aquibacillus</taxon>
    </lineage>
</organism>
<evidence type="ECO:0000313" key="3">
    <source>
        <dbReference type="Proteomes" id="UP001145072"/>
    </source>
</evidence>
<dbReference type="AlphaFoldDB" id="A0A9X3WQF2"/>
<proteinExistence type="predicted"/>
<keyword evidence="1" id="KW-0812">Transmembrane</keyword>
<keyword evidence="3" id="KW-1185">Reference proteome</keyword>
<gene>
    <name evidence="2" type="ORF">NC661_20995</name>
</gene>
<dbReference type="RefSeq" id="WP_259870480.1">
    <property type="nucleotide sequence ID" value="NZ_JAMQJZ010000031.1"/>
</dbReference>
<protein>
    <submittedName>
        <fullName evidence="2">Uncharacterized protein</fullName>
    </submittedName>
</protein>